<dbReference type="FunFam" id="1.10.287.310:FF:000001">
    <property type="entry name" value="50S ribosomal protein L29"/>
    <property type="match status" value="1"/>
</dbReference>
<dbReference type="Pfam" id="PF00831">
    <property type="entry name" value="Ribosomal_L29"/>
    <property type="match status" value="1"/>
</dbReference>
<evidence type="ECO:0000313" key="7">
    <source>
        <dbReference type="Proteomes" id="UP000055060"/>
    </source>
</evidence>
<dbReference type="InterPro" id="IPR050063">
    <property type="entry name" value="Ribosomal_protein_uL29"/>
</dbReference>
<accession>A0A0S7BM73</accession>
<name>A0A0S7BM73_9CHLR</name>
<dbReference type="OrthoDB" id="9815192at2"/>
<proteinExistence type="inferred from homology"/>
<comment type="similarity">
    <text evidence="1 5">Belongs to the universal ribosomal protein uL29 family.</text>
</comment>
<dbReference type="CDD" id="cd00427">
    <property type="entry name" value="Ribosomal_L29_HIP"/>
    <property type="match status" value="1"/>
</dbReference>
<dbReference type="PANTHER" id="PTHR10916:SF0">
    <property type="entry name" value="LARGE RIBOSOMAL SUBUNIT PROTEIN UL29C"/>
    <property type="match status" value="1"/>
</dbReference>
<dbReference type="SUPFAM" id="SSF46561">
    <property type="entry name" value="Ribosomal protein L29 (L29p)"/>
    <property type="match status" value="1"/>
</dbReference>
<dbReference type="GO" id="GO:0022625">
    <property type="term" value="C:cytosolic large ribosomal subunit"/>
    <property type="evidence" value="ECO:0007669"/>
    <property type="project" value="TreeGrafter"/>
</dbReference>
<organism evidence="6">
    <name type="scientific">Longilinea arvoryzae</name>
    <dbReference type="NCBI Taxonomy" id="360412"/>
    <lineage>
        <taxon>Bacteria</taxon>
        <taxon>Bacillati</taxon>
        <taxon>Chloroflexota</taxon>
        <taxon>Anaerolineae</taxon>
        <taxon>Anaerolineales</taxon>
        <taxon>Anaerolineaceae</taxon>
        <taxon>Longilinea</taxon>
    </lineage>
</organism>
<evidence type="ECO:0000256" key="4">
    <source>
        <dbReference type="ARBA" id="ARBA00035204"/>
    </source>
</evidence>
<reference evidence="6" key="1">
    <citation type="submission" date="2015-07" db="EMBL/GenBank/DDBJ databases">
        <title>Draft Genome Sequences of Anaerolinea thermolimosa IMO-1, Bellilinea caldifistulae GOMI-1, Leptolinea tardivitalis YMTK-2, Levilinea saccharolytica KIBI-1,Longilinea arvoryzae KOME-1, Previously Described as Members of the Anaerolineaceae (Chloroflexi).</title>
        <authorList>
            <person name="Sekiguchi Y."/>
            <person name="Ohashi A."/>
            <person name="Matsuura N."/>
            <person name="Tourlousse M.D."/>
        </authorList>
    </citation>
    <scope>NUCLEOTIDE SEQUENCE [LARGE SCALE GENOMIC DNA]</scope>
    <source>
        <strain evidence="6">KOME-1</strain>
    </source>
</reference>
<dbReference type="PANTHER" id="PTHR10916">
    <property type="entry name" value="60S RIBOSOMAL PROTEIN L35/50S RIBOSOMAL PROTEIN L29"/>
    <property type="match status" value="1"/>
</dbReference>
<keyword evidence="2 5" id="KW-0689">Ribosomal protein</keyword>
<dbReference type="InterPro" id="IPR036049">
    <property type="entry name" value="Ribosomal_uL29_sf"/>
</dbReference>
<gene>
    <name evidence="5" type="primary">rpmC</name>
    <name evidence="6" type="ORF">LARV_03098</name>
</gene>
<evidence type="ECO:0000256" key="5">
    <source>
        <dbReference type="HAMAP-Rule" id="MF_00374"/>
    </source>
</evidence>
<dbReference type="Proteomes" id="UP000055060">
    <property type="component" value="Unassembled WGS sequence"/>
</dbReference>
<evidence type="ECO:0000256" key="2">
    <source>
        <dbReference type="ARBA" id="ARBA00022980"/>
    </source>
</evidence>
<dbReference type="AlphaFoldDB" id="A0A0S7BM73"/>
<sequence length="70" mass="8157">MKLAEIRLKSNEELKAQLSDTRHEYMNLRFQVVTGQLTDTSRLKQTRRLIATLETILRERELAASREGAK</sequence>
<evidence type="ECO:0000256" key="1">
    <source>
        <dbReference type="ARBA" id="ARBA00009254"/>
    </source>
</evidence>
<dbReference type="InterPro" id="IPR001854">
    <property type="entry name" value="Ribosomal_uL29"/>
</dbReference>
<evidence type="ECO:0000256" key="3">
    <source>
        <dbReference type="ARBA" id="ARBA00023274"/>
    </source>
</evidence>
<dbReference type="HAMAP" id="MF_00374">
    <property type="entry name" value="Ribosomal_uL29"/>
    <property type="match status" value="1"/>
</dbReference>
<dbReference type="Gene3D" id="1.10.287.310">
    <property type="match status" value="1"/>
</dbReference>
<keyword evidence="7" id="KW-1185">Reference proteome</keyword>
<dbReference type="NCBIfam" id="TIGR00012">
    <property type="entry name" value="L29"/>
    <property type="match status" value="1"/>
</dbReference>
<protein>
    <recommendedName>
        <fullName evidence="4 5">Large ribosomal subunit protein uL29</fullName>
    </recommendedName>
</protein>
<evidence type="ECO:0000313" key="6">
    <source>
        <dbReference type="EMBL" id="GAP15314.1"/>
    </source>
</evidence>
<keyword evidence="3 5" id="KW-0687">Ribonucleoprotein</keyword>
<dbReference type="RefSeq" id="WP_075074501.1">
    <property type="nucleotide sequence ID" value="NZ_DF967972.1"/>
</dbReference>
<dbReference type="EMBL" id="DF967972">
    <property type="protein sequence ID" value="GAP15314.1"/>
    <property type="molecule type" value="Genomic_DNA"/>
</dbReference>
<dbReference type="STRING" id="360412.LARV_03098"/>
<dbReference type="GO" id="GO:0006412">
    <property type="term" value="P:translation"/>
    <property type="evidence" value="ECO:0007669"/>
    <property type="project" value="UniProtKB-UniRule"/>
</dbReference>
<dbReference type="GO" id="GO:0003735">
    <property type="term" value="F:structural constituent of ribosome"/>
    <property type="evidence" value="ECO:0007669"/>
    <property type="project" value="InterPro"/>
</dbReference>